<dbReference type="GO" id="GO:0015165">
    <property type="term" value="F:pyrimidine nucleotide-sugar transmembrane transporter activity"/>
    <property type="evidence" value="ECO:0007669"/>
    <property type="project" value="InterPro"/>
</dbReference>
<dbReference type="AlphaFoldDB" id="A0A9N8Z1X4"/>
<dbReference type="InterPro" id="IPR007271">
    <property type="entry name" value="Nuc_sug_transpt"/>
</dbReference>
<sequence>MGYLKKYMNSSTILLSFLLCMFNASESLFVGIANLKQETKPNSAKIVLLVELFKMIISIILFSIELGCFSRGMTYETSSSRFKFSSPYHKRFRKSKSMVNLNPLFRSLKSAFASEATLMFGIPAMAYFINNNLIFIILSLMNPPTFTILSNLKILTTGLFSYVFLNRILSTTQWVSLILLFVGTTIAQIQLSSEGEFEFTSSSLGFPLIIIFSSISAGASVYTEYVMKDKFGQESIHLQNVKLYLFGVLLNGSVYFTHSFPTDEGFFTTLYPIHYAIVITACSLGLITSAIIKYSGSITKVYASSLAMFFSSFVCYFTLEFLPTINFFLGGSICLLAVNMYSISGLDDHKLRKHKSGLRNEDLEKSDFGKVMLIKNV</sequence>
<feature type="chain" id="PRO_5040203660" evidence="6">
    <location>
        <begin position="28"/>
        <end position="377"/>
    </location>
</feature>
<feature type="transmembrane region" description="Helical" evidence="5">
    <location>
        <begin position="174"/>
        <end position="192"/>
    </location>
</feature>
<evidence type="ECO:0000256" key="6">
    <source>
        <dbReference type="SAM" id="SignalP"/>
    </source>
</evidence>
<dbReference type="Pfam" id="PF04142">
    <property type="entry name" value="Nuc_sug_transp"/>
    <property type="match status" value="1"/>
</dbReference>
<feature type="transmembrane region" description="Helical" evidence="5">
    <location>
        <begin position="325"/>
        <end position="346"/>
    </location>
</feature>
<keyword evidence="8" id="KW-1185">Reference proteome</keyword>
<dbReference type="PANTHER" id="PTHR10231">
    <property type="entry name" value="NUCLEOTIDE-SUGAR TRANSMEMBRANE TRANSPORTER"/>
    <property type="match status" value="1"/>
</dbReference>
<comment type="caution">
    <text evidence="7">The sequence shown here is derived from an EMBL/GenBank/DDBJ whole genome shotgun (WGS) entry which is preliminary data.</text>
</comment>
<dbReference type="NCBIfam" id="TIGR00803">
    <property type="entry name" value="nst"/>
    <property type="match status" value="1"/>
</dbReference>
<feature type="transmembrane region" description="Helical" evidence="5">
    <location>
        <begin position="146"/>
        <end position="165"/>
    </location>
</feature>
<protein>
    <submittedName>
        <fullName evidence="7">13975_t:CDS:1</fullName>
    </submittedName>
</protein>
<evidence type="ECO:0000313" key="7">
    <source>
        <dbReference type="EMBL" id="CAG8470883.1"/>
    </source>
</evidence>
<evidence type="ECO:0000256" key="4">
    <source>
        <dbReference type="ARBA" id="ARBA00023136"/>
    </source>
</evidence>
<feature type="transmembrane region" description="Helical" evidence="5">
    <location>
        <begin position="273"/>
        <end position="294"/>
    </location>
</feature>
<dbReference type="PIRSF" id="PIRSF005799">
    <property type="entry name" value="UDP-gal_transpt"/>
    <property type="match status" value="1"/>
</dbReference>
<feature type="transmembrane region" description="Helical" evidence="5">
    <location>
        <begin position="243"/>
        <end position="261"/>
    </location>
</feature>
<reference evidence="7" key="1">
    <citation type="submission" date="2021-06" db="EMBL/GenBank/DDBJ databases">
        <authorList>
            <person name="Kallberg Y."/>
            <person name="Tangrot J."/>
            <person name="Rosling A."/>
        </authorList>
    </citation>
    <scope>NUCLEOTIDE SEQUENCE</scope>
    <source>
        <strain evidence="7">87-6 pot B 2015</strain>
    </source>
</reference>
<evidence type="ECO:0000313" key="8">
    <source>
        <dbReference type="Proteomes" id="UP000789375"/>
    </source>
</evidence>
<comment type="subcellular location">
    <subcellularLocation>
        <location evidence="1">Membrane</location>
        <topology evidence="1">Multi-pass membrane protein</topology>
    </subcellularLocation>
</comment>
<keyword evidence="2 5" id="KW-0812">Transmembrane</keyword>
<evidence type="ECO:0000256" key="2">
    <source>
        <dbReference type="ARBA" id="ARBA00022692"/>
    </source>
</evidence>
<dbReference type="InterPro" id="IPR037185">
    <property type="entry name" value="EmrE-like"/>
</dbReference>
<dbReference type="Proteomes" id="UP000789375">
    <property type="component" value="Unassembled WGS sequence"/>
</dbReference>
<dbReference type="EMBL" id="CAJVPP010000337">
    <property type="protein sequence ID" value="CAG8470883.1"/>
    <property type="molecule type" value="Genomic_DNA"/>
</dbReference>
<accession>A0A9N8Z1X4</accession>
<keyword evidence="6" id="KW-0732">Signal</keyword>
<name>A0A9N8Z1X4_FUNMO</name>
<proteinExistence type="predicted"/>
<organism evidence="7 8">
    <name type="scientific">Funneliformis mosseae</name>
    <name type="common">Endomycorrhizal fungus</name>
    <name type="synonym">Glomus mosseae</name>
    <dbReference type="NCBI Taxonomy" id="27381"/>
    <lineage>
        <taxon>Eukaryota</taxon>
        <taxon>Fungi</taxon>
        <taxon>Fungi incertae sedis</taxon>
        <taxon>Mucoromycota</taxon>
        <taxon>Glomeromycotina</taxon>
        <taxon>Glomeromycetes</taxon>
        <taxon>Glomerales</taxon>
        <taxon>Glomeraceae</taxon>
        <taxon>Funneliformis</taxon>
    </lineage>
</organism>
<feature type="transmembrane region" description="Helical" evidence="5">
    <location>
        <begin position="204"/>
        <end position="222"/>
    </location>
</feature>
<feature type="transmembrane region" description="Helical" evidence="5">
    <location>
        <begin position="43"/>
        <end position="64"/>
    </location>
</feature>
<evidence type="ECO:0000256" key="1">
    <source>
        <dbReference type="ARBA" id="ARBA00004141"/>
    </source>
</evidence>
<evidence type="ECO:0000256" key="5">
    <source>
        <dbReference type="SAM" id="Phobius"/>
    </source>
</evidence>
<feature type="transmembrane region" description="Helical" evidence="5">
    <location>
        <begin position="116"/>
        <end position="140"/>
    </location>
</feature>
<keyword evidence="4 5" id="KW-0472">Membrane</keyword>
<dbReference type="SUPFAM" id="SSF103481">
    <property type="entry name" value="Multidrug resistance efflux transporter EmrE"/>
    <property type="match status" value="1"/>
</dbReference>
<feature type="signal peptide" evidence="6">
    <location>
        <begin position="1"/>
        <end position="27"/>
    </location>
</feature>
<feature type="transmembrane region" description="Helical" evidence="5">
    <location>
        <begin position="301"/>
        <end position="319"/>
    </location>
</feature>
<dbReference type="GO" id="GO:0000139">
    <property type="term" value="C:Golgi membrane"/>
    <property type="evidence" value="ECO:0007669"/>
    <property type="project" value="InterPro"/>
</dbReference>
<evidence type="ECO:0000256" key="3">
    <source>
        <dbReference type="ARBA" id="ARBA00022989"/>
    </source>
</evidence>
<gene>
    <name evidence="7" type="ORF">FMOSSE_LOCUS2509</name>
</gene>
<keyword evidence="3 5" id="KW-1133">Transmembrane helix</keyword>